<name>A0A538TTC0_UNCEI</name>
<sequence>MTASRETKAAPAWSSVLVRTLQIALVAFVALVAKEWSDTRETDFGATAIDAAWVAGATFLFYAALKAIEPKPRD</sequence>
<keyword evidence="1" id="KW-0812">Transmembrane</keyword>
<dbReference type="Proteomes" id="UP000316609">
    <property type="component" value="Unassembled WGS sequence"/>
</dbReference>
<keyword evidence="1" id="KW-0472">Membrane</keyword>
<feature type="transmembrane region" description="Helical" evidence="1">
    <location>
        <begin position="12"/>
        <end position="32"/>
    </location>
</feature>
<evidence type="ECO:0000313" key="2">
    <source>
        <dbReference type="EMBL" id="TMQ66869.1"/>
    </source>
</evidence>
<dbReference type="AlphaFoldDB" id="A0A538TTC0"/>
<dbReference type="EMBL" id="VBOY01000052">
    <property type="protein sequence ID" value="TMQ66869.1"/>
    <property type="molecule type" value="Genomic_DNA"/>
</dbReference>
<evidence type="ECO:0000313" key="3">
    <source>
        <dbReference type="Proteomes" id="UP000316609"/>
    </source>
</evidence>
<reference evidence="2 3" key="1">
    <citation type="journal article" date="2019" name="Nat. Microbiol.">
        <title>Mediterranean grassland soil C-N compound turnover is dependent on rainfall and depth, and is mediated by genomically divergent microorganisms.</title>
        <authorList>
            <person name="Diamond S."/>
            <person name="Andeer P.F."/>
            <person name="Li Z."/>
            <person name="Crits-Christoph A."/>
            <person name="Burstein D."/>
            <person name="Anantharaman K."/>
            <person name="Lane K.R."/>
            <person name="Thomas B.C."/>
            <person name="Pan C."/>
            <person name="Northen T.R."/>
            <person name="Banfield J.F."/>
        </authorList>
    </citation>
    <scope>NUCLEOTIDE SEQUENCE [LARGE SCALE GENOMIC DNA]</scope>
    <source>
        <strain evidence="2">WS_8</strain>
    </source>
</reference>
<comment type="caution">
    <text evidence="2">The sequence shown here is derived from an EMBL/GenBank/DDBJ whole genome shotgun (WGS) entry which is preliminary data.</text>
</comment>
<evidence type="ECO:0000256" key="1">
    <source>
        <dbReference type="SAM" id="Phobius"/>
    </source>
</evidence>
<organism evidence="2 3">
    <name type="scientific">Eiseniibacteriota bacterium</name>
    <dbReference type="NCBI Taxonomy" id="2212470"/>
    <lineage>
        <taxon>Bacteria</taxon>
        <taxon>Candidatus Eiseniibacteriota</taxon>
    </lineage>
</organism>
<gene>
    <name evidence="2" type="ORF">E6K78_05930</name>
</gene>
<proteinExistence type="predicted"/>
<protein>
    <submittedName>
        <fullName evidence="2">Uncharacterized protein</fullName>
    </submittedName>
</protein>
<accession>A0A538TTC0</accession>
<feature type="transmembrane region" description="Helical" evidence="1">
    <location>
        <begin position="44"/>
        <end position="65"/>
    </location>
</feature>
<keyword evidence="1" id="KW-1133">Transmembrane helix</keyword>